<sequence>MEKPYSIIPHLHRFSLSDRPLPCIVENNLFWRLIPIEDIFIPVKAEIHEDIVKIDVASECENDYCKEVLSTVRHLLAVDISYSNFLKTLEDFPRLYKMAITYSGLRPARNLNLYEALIKIVLQQRISLKYALNTTAKLIEKWGIREKWNGYSYYSFPPPEKLMRISTSEIKALGTTTVKAKSLLEIAKMEYNGDLPSIYEVNKNPEEYVKFLTGIYGVGMWTAELSVATVIHDYSIAPAGDLNVRKAFSKFLGLQGEKEIREYTEKFGKWKGLIMYLMTFDL</sequence>
<dbReference type="InterPro" id="IPR051912">
    <property type="entry name" value="Alkylbase_DNA_Glycosylase/TA"/>
</dbReference>
<dbReference type="InterPro" id="IPR003265">
    <property type="entry name" value="HhH-GPD_domain"/>
</dbReference>
<dbReference type="Proteomes" id="UP000001400">
    <property type="component" value="Chromosome"/>
</dbReference>
<dbReference type="GO" id="GO:0008725">
    <property type="term" value="F:DNA-3-methyladenine glycosylase activity"/>
    <property type="evidence" value="ECO:0007669"/>
    <property type="project" value="TreeGrafter"/>
</dbReference>
<dbReference type="SUPFAM" id="SSF48150">
    <property type="entry name" value="DNA-glycosylase"/>
    <property type="match status" value="1"/>
</dbReference>
<keyword evidence="1" id="KW-0227">DNA damage</keyword>
<dbReference type="InterPro" id="IPR011257">
    <property type="entry name" value="DNA_glycosylase"/>
</dbReference>
<protein>
    <submittedName>
        <fullName evidence="4">HhH-GPD family protein</fullName>
    </submittedName>
</protein>
<dbReference type="AlphaFoldDB" id="D3TC79"/>
<evidence type="ECO:0000256" key="1">
    <source>
        <dbReference type="ARBA" id="ARBA00022763"/>
    </source>
</evidence>
<feature type="domain" description="HhH-GPD" evidence="3">
    <location>
        <begin position="122"/>
        <end position="279"/>
    </location>
</feature>
<dbReference type="PANTHER" id="PTHR43003:SF5">
    <property type="entry name" value="DNA-3-METHYLADENINE GLYCOSYLASE"/>
    <property type="match status" value="1"/>
</dbReference>
<dbReference type="Pfam" id="PF00730">
    <property type="entry name" value="HhH-GPD"/>
    <property type="match status" value="1"/>
</dbReference>
<dbReference type="CDD" id="cd00056">
    <property type="entry name" value="ENDO3c"/>
    <property type="match status" value="1"/>
</dbReference>
<accession>D3TC79</accession>
<dbReference type="Gene3D" id="3.30.310.20">
    <property type="entry name" value="DNA-3-methyladenine glycosylase AlkA, N-terminal domain"/>
    <property type="match status" value="1"/>
</dbReference>
<dbReference type="SMART" id="SM00478">
    <property type="entry name" value="ENDO3c"/>
    <property type="match status" value="1"/>
</dbReference>
<dbReference type="PANTHER" id="PTHR43003">
    <property type="entry name" value="DNA-3-METHYLADENINE GLYCOSYLASE"/>
    <property type="match status" value="1"/>
</dbReference>
<evidence type="ECO:0000313" key="4">
    <source>
        <dbReference type="EMBL" id="ADD08164.1"/>
    </source>
</evidence>
<keyword evidence="2" id="KW-0234">DNA repair</keyword>
<dbReference type="InterPro" id="IPR037046">
    <property type="entry name" value="AlkA_N_sf"/>
</dbReference>
<dbReference type="GO" id="GO:0032131">
    <property type="term" value="F:alkylated DNA binding"/>
    <property type="evidence" value="ECO:0007669"/>
    <property type="project" value="TreeGrafter"/>
</dbReference>
<gene>
    <name evidence="4" type="ordered locus">Aboo_0353</name>
</gene>
<dbReference type="Gene3D" id="1.10.1670.10">
    <property type="entry name" value="Helix-hairpin-Helix base-excision DNA repair enzymes (C-terminal)"/>
    <property type="match status" value="1"/>
</dbReference>
<dbReference type="HOGENOM" id="CLU_000445_72_3_2"/>
<evidence type="ECO:0000313" key="5">
    <source>
        <dbReference type="Proteomes" id="UP000001400"/>
    </source>
</evidence>
<dbReference type="EMBL" id="CP001941">
    <property type="protein sequence ID" value="ADD08164.1"/>
    <property type="molecule type" value="Genomic_DNA"/>
</dbReference>
<dbReference type="GO" id="GO:0043916">
    <property type="term" value="F:DNA-7-methylguanine glycosylase activity"/>
    <property type="evidence" value="ECO:0007669"/>
    <property type="project" value="TreeGrafter"/>
</dbReference>
<evidence type="ECO:0000259" key="3">
    <source>
        <dbReference type="SMART" id="SM00478"/>
    </source>
</evidence>
<dbReference type="GO" id="GO:0032993">
    <property type="term" value="C:protein-DNA complex"/>
    <property type="evidence" value="ECO:0007669"/>
    <property type="project" value="TreeGrafter"/>
</dbReference>
<reference evidence="4" key="1">
    <citation type="submission" date="2010-02" db="EMBL/GenBank/DDBJ databases">
        <title>Complete sequence of Aciduliprofundum boonei T469.</title>
        <authorList>
            <consortium name="US DOE Joint Genome Institute"/>
            <person name="Lucas S."/>
            <person name="Copeland A."/>
            <person name="Lapidus A."/>
            <person name="Cheng J.-F."/>
            <person name="Bruce D."/>
            <person name="Goodwin L."/>
            <person name="Pitluck S."/>
            <person name="Saunders E."/>
            <person name="Detter J.C."/>
            <person name="Han C."/>
            <person name="Tapia R."/>
            <person name="Land M."/>
            <person name="Hauser L."/>
            <person name="Kyrpides N."/>
            <person name="Mikhailova N."/>
            <person name="Flores G."/>
            <person name="Reysenbach A.-L."/>
            <person name="Woyke T."/>
        </authorList>
    </citation>
    <scope>NUCLEOTIDE SEQUENCE</scope>
    <source>
        <strain evidence="4">T469</strain>
    </source>
</reference>
<proteinExistence type="predicted"/>
<dbReference type="GO" id="GO:0006307">
    <property type="term" value="P:DNA alkylation repair"/>
    <property type="evidence" value="ECO:0007669"/>
    <property type="project" value="TreeGrafter"/>
</dbReference>
<evidence type="ECO:0000256" key="2">
    <source>
        <dbReference type="ARBA" id="ARBA00023204"/>
    </source>
</evidence>
<organism evidence="4 5">
    <name type="scientific">Aciduliprofundum boonei (strain DSM 19572 / T469)</name>
    <dbReference type="NCBI Taxonomy" id="439481"/>
    <lineage>
        <taxon>Archaea</taxon>
        <taxon>Methanobacteriati</taxon>
        <taxon>Thermoplasmatota</taxon>
        <taxon>DHVE2 group</taxon>
        <taxon>Candidatus Aciduliprofundum</taxon>
    </lineage>
</organism>
<dbReference type="KEGG" id="abi:Aboo_0353"/>
<dbReference type="Gene3D" id="1.10.340.30">
    <property type="entry name" value="Hypothetical protein, domain 2"/>
    <property type="match status" value="1"/>
</dbReference>
<dbReference type="InterPro" id="IPR023170">
    <property type="entry name" value="HhH_base_excis_C"/>
</dbReference>
<dbReference type="GO" id="GO:0006285">
    <property type="term" value="P:base-excision repair, AP site formation"/>
    <property type="evidence" value="ECO:0007669"/>
    <property type="project" value="TreeGrafter"/>
</dbReference>
<keyword evidence="5" id="KW-1185">Reference proteome</keyword>
<name>D3TC79_ACIB4</name>